<accession>A0A4Z1HHR6</accession>
<evidence type="ECO:0000256" key="1">
    <source>
        <dbReference type="SAM" id="MobiDB-lite"/>
    </source>
</evidence>
<dbReference type="Proteomes" id="UP000297527">
    <property type="component" value="Unassembled WGS sequence"/>
</dbReference>
<feature type="compositionally biased region" description="Basic and acidic residues" evidence="1">
    <location>
        <begin position="49"/>
        <end position="59"/>
    </location>
</feature>
<reference evidence="2 3" key="1">
    <citation type="submission" date="2017-12" db="EMBL/GenBank/DDBJ databases">
        <title>Comparative genomics of Botrytis spp.</title>
        <authorList>
            <person name="Valero-Jimenez C.A."/>
            <person name="Tapia P."/>
            <person name="Veloso J."/>
            <person name="Silva-Moreno E."/>
            <person name="Staats M."/>
            <person name="Valdes J.H."/>
            <person name="Van Kan J.A.L."/>
        </authorList>
    </citation>
    <scope>NUCLEOTIDE SEQUENCE [LARGE SCALE GENOMIC DNA]</scope>
    <source>
        <strain evidence="2 3">MUCL11595</strain>
    </source>
</reference>
<protein>
    <submittedName>
        <fullName evidence="2">Uncharacterized protein</fullName>
    </submittedName>
</protein>
<comment type="caution">
    <text evidence="2">The sequence shown here is derived from an EMBL/GenBank/DDBJ whole genome shotgun (WGS) entry which is preliminary data.</text>
</comment>
<sequence length="69" mass="7942">MVLNPTVPIKNVVYYMSYNARERLRNVDKITRGSREEGSTDQSNMCVHENPKKAEKEQMESTTPELISP</sequence>
<evidence type="ECO:0000313" key="3">
    <source>
        <dbReference type="Proteomes" id="UP000297527"/>
    </source>
</evidence>
<keyword evidence="3" id="KW-1185">Reference proteome</keyword>
<organism evidence="2 3">
    <name type="scientific">Botryotinia convoluta</name>
    <dbReference type="NCBI Taxonomy" id="54673"/>
    <lineage>
        <taxon>Eukaryota</taxon>
        <taxon>Fungi</taxon>
        <taxon>Dikarya</taxon>
        <taxon>Ascomycota</taxon>
        <taxon>Pezizomycotina</taxon>
        <taxon>Leotiomycetes</taxon>
        <taxon>Helotiales</taxon>
        <taxon>Sclerotiniaceae</taxon>
        <taxon>Botryotinia</taxon>
    </lineage>
</organism>
<feature type="compositionally biased region" description="Basic and acidic residues" evidence="1">
    <location>
        <begin position="29"/>
        <end position="38"/>
    </location>
</feature>
<name>A0A4Z1HHR6_9HELO</name>
<evidence type="ECO:0000313" key="2">
    <source>
        <dbReference type="EMBL" id="TGO48576.1"/>
    </source>
</evidence>
<feature type="region of interest" description="Disordered" evidence="1">
    <location>
        <begin position="29"/>
        <end position="69"/>
    </location>
</feature>
<dbReference type="AlphaFoldDB" id="A0A4Z1HHR6"/>
<dbReference type="EMBL" id="PQXN01000235">
    <property type="protein sequence ID" value="TGO48576.1"/>
    <property type="molecule type" value="Genomic_DNA"/>
</dbReference>
<gene>
    <name evidence="2" type="ORF">BCON_0236g00040</name>
</gene>
<proteinExistence type="predicted"/>
<feature type="compositionally biased region" description="Polar residues" evidence="1">
    <location>
        <begin position="60"/>
        <end position="69"/>
    </location>
</feature>